<evidence type="ECO:0000313" key="6">
    <source>
        <dbReference type="Proteomes" id="UP000019335"/>
    </source>
</evidence>
<keyword evidence="1 5" id="KW-0240">DNA-directed RNA polymerase</keyword>
<dbReference type="GO" id="GO:0006362">
    <property type="term" value="P:transcription elongation by RNA polymerase I"/>
    <property type="evidence" value="ECO:0007669"/>
    <property type="project" value="TreeGrafter"/>
</dbReference>
<sequence>MPRTKWGNKAKRQDTLAYPHLPCKDKFQSNQIRDSTMSVNEHRPQPAEKKFESLEYTDEHSRTFVFGDEDHTLGNSLRHVLMGRKETRFCGYSVPHPSEPKMNIRLQTSATKPALQVLKDGLHEMVEICDLFDFTLDRAISDYEEQQADSTDERGIH</sequence>
<evidence type="ECO:0000259" key="4">
    <source>
        <dbReference type="Pfam" id="PF13656"/>
    </source>
</evidence>
<keyword evidence="6" id="KW-1185">Reference proteome</keyword>
<dbReference type="HAMAP" id="MF_00261">
    <property type="entry name" value="RNApol_arch_Rpo11"/>
    <property type="match status" value="1"/>
</dbReference>
<proteinExistence type="inferred from homology"/>
<dbReference type="InterPro" id="IPR022905">
    <property type="entry name" value="Rpo11-like"/>
</dbReference>
<dbReference type="CDD" id="cd07029">
    <property type="entry name" value="RNAP_I_III_AC19"/>
    <property type="match status" value="1"/>
</dbReference>
<organism evidence="5 6">
    <name type="scientific">Nannochloropsis gaditana</name>
    <dbReference type="NCBI Taxonomy" id="72520"/>
    <lineage>
        <taxon>Eukaryota</taxon>
        <taxon>Sar</taxon>
        <taxon>Stramenopiles</taxon>
        <taxon>Ochrophyta</taxon>
        <taxon>Eustigmatophyceae</taxon>
        <taxon>Eustigmatales</taxon>
        <taxon>Monodopsidaceae</taxon>
        <taxon>Nannochloropsis</taxon>
    </lineage>
</organism>
<evidence type="ECO:0000256" key="1">
    <source>
        <dbReference type="ARBA" id="ARBA00022478"/>
    </source>
</evidence>
<keyword evidence="2" id="KW-0804">Transcription</keyword>
<accession>W7TJI2</accession>
<comment type="similarity">
    <text evidence="3">Belongs to the archaeal Rpo11/eukaryotic RPB11/RPC19 RNA polymerase subunit family.</text>
</comment>
<dbReference type="PANTHER" id="PTHR13946:SF28">
    <property type="entry name" value="DNA-DIRECTED RNA POLYMERASES I AND III SUBUNIT RPAC2"/>
    <property type="match status" value="1"/>
</dbReference>
<dbReference type="InterPro" id="IPR009025">
    <property type="entry name" value="RBP11-like_dimer"/>
</dbReference>
<dbReference type="Pfam" id="PF13656">
    <property type="entry name" value="RNA_pol_L_2"/>
    <property type="match status" value="1"/>
</dbReference>
<dbReference type="GO" id="GO:0005736">
    <property type="term" value="C:RNA polymerase I complex"/>
    <property type="evidence" value="ECO:0007669"/>
    <property type="project" value="TreeGrafter"/>
</dbReference>
<evidence type="ECO:0000256" key="3">
    <source>
        <dbReference type="ARBA" id="ARBA00025751"/>
    </source>
</evidence>
<dbReference type="GO" id="GO:0005666">
    <property type="term" value="C:RNA polymerase III complex"/>
    <property type="evidence" value="ECO:0007669"/>
    <property type="project" value="TreeGrafter"/>
</dbReference>
<dbReference type="SUPFAM" id="SSF55257">
    <property type="entry name" value="RBP11-like subunits of RNA polymerase"/>
    <property type="match status" value="1"/>
</dbReference>
<evidence type="ECO:0000256" key="2">
    <source>
        <dbReference type="ARBA" id="ARBA00023163"/>
    </source>
</evidence>
<dbReference type="EMBL" id="AZIL01000697">
    <property type="protein sequence ID" value="EWM26262.1"/>
    <property type="molecule type" value="Genomic_DNA"/>
</dbReference>
<dbReference type="GO" id="GO:0003899">
    <property type="term" value="F:DNA-directed RNA polymerase activity"/>
    <property type="evidence" value="ECO:0007669"/>
    <property type="project" value="InterPro"/>
</dbReference>
<feature type="domain" description="DNA-directed RNA polymerase RBP11-like dimerisation" evidence="4">
    <location>
        <begin position="63"/>
        <end position="132"/>
    </location>
</feature>
<dbReference type="PANTHER" id="PTHR13946">
    <property type="entry name" value="DNA-DIRECTED RNA POLYMERASE I,II,III"/>
    <property type="match status" value="1"/>
</dbReference>
<dbReference type="OrthoDB" id="510325at2759"/>
<comment type="caution">
    <text evidence="5">The sequence shown here is derived from an EMBL/GenBank/DDBJ whole genome shotgun (WGS) entry which is preliminary data.</text>
</comment>
<dbReference type="GO" id="GO:0006383">
    <property type="term" value="P:transcription by RNA polymerase III"/>
    <property type="evidence" value="ECO:0007669"/>
    <property type="project" value="TreeGrafter"/>
</dbReference>
<dbReference type="InterPro" id="IPR033898">
    <property type="entry name" value="RNAP_AC19"/>
</dbReference>
<dbReference type="AlphaFoldDB" id="W7TJI2"/>
<dbReference type="Proteomes" id="UP000019335">
    <property type="component" value="Chromosome 9"/>
</dbReference>
<reference evidence="5 6" key="1">
    <citation type="journal article" date="2014" name="Mol. Plant">
        <title>Chromosome Scale Genome Assembly and Transcriptome Profiling of Nannochloropsis gaditana in Nitrogen Depletion.</title>
        <authorList>
            <person name="Corteggiani Carpinelli E."/>
            <person name="Telatin A."/>
            <person name="Vitulo N."/>
            <person name="Forcato C."/>
            <person name="D'Angelo M."/>
            <person name="Schiavon R."/>
            <person name="Vezzi A."/>
            <person name="Giacometti G.M."/>
            <person name="Morosinotto T."/>
            <person name="Valle G."/>
        </authorList>
    </citation>
    <scope>NUCLEOTIDE SEQUENCE [LARGE SCALE GENOMIC DNA]</scope>
    <source>
        <strain evidence="5 6">B-31</strain>
    </source>
</reference>
<protein>
    <submittedName>
        <fullName evidence="5">Dna-directed rna polymerases i and iii subunit rpac2</fullName>
    </submittedName>
</protein>
<dbReference type="InterPro" id="IPR036603">
    <property type="entry name" value="RBP11-like"/>
</dbReference>
<evidence type="ECO:0000313" key="5">
    <source>
        <dbReference type="EMBL" id="EWM26262.1"/>
    </source>
</evidence>
<gene>
    <name evidence="5" type="ORF">Naga_100145g2</name>
</gene>
<dbReference type="Gene3D" id="3.30.1360.10">
    <property type="entry name" value="RNA polymerase, RBP11-like subunit"/>
    <property type="match status" value="1"/>
</dbReference>
<name>W7TJI2_9STRA</name>
<dbReference type="GO" id="GO:0046983">
    <property type="term" value="F:protein dimerization activity"/>
    <property type="evidence" value="ECO:0007669"/>
    <property type="project" value="InterPro"/>
</dbReference>